<dbReference type="Proteomes" id="UP001500320">
    <property type="component" value="Unassembled WGS sequence"/>
</dbReference>
<organism evidence="2 3">
    <name type="scientific">Planomonospora alba</name>
    <dbReference type="NCBI Taxonomy" id="161354"/>
    <lineage>
        <taxon>Bacteria</taxon>
        <taxon>Bacillati</taxon>
        <taxon>Actinomycetota</taxon>
        <taxon>Actinomycetes</taxon>
        <taxon>Streptosporangiales</taxon>
        <taxon>Streptosporangiaceae</taxon>
        <taxon>Planomonospora</taxon>
    </lineage>
</organism>
<evidence type="ECO:0000313" key="3">
    <source>
        <dbReference type="Proteomes" id="UP001500320"/>
    </source>
</evidence>
<sequence>MVIRADRISTRITGMCVCSSRFRGRVLDRWVLDNVAGAPYEHTVGFELGELDRMATDLKSDMPGGAPFHPLIDRGRHREQAHAYIRDRLGVDWARSACRYCPFALTGNDGRTRTLPRYIAHPDQGMLPLTMEHLAVALNPRKASPAGRGSSTCSPPTPTRAPARCSTGSSIT</sequence>
<protein>
    <submittedName>
        <fullName evidence="2">Uncharacterized protein</fullName>
    </submittedName>
</protein>
<evidence type="ECO:0000256" key="1">
    <source>
        <dbReference type="SAM" id="MobiDB-lite"/>
    </source>
</evidence>
<accession>A0ABP6P3S0</accession>
<feature type="region of interest" description="Disordered" evidence="1">
    <location>
        <begin position="141"/>
        <end position="172"/>
    </location>
</feature>
<proteinExistence type="predicted"/>
<dbReference type="EMBL" id="BAAAUT010000099">
    <property type="protein sequence ID" value="GAA3166520.1"/>
    <property type="molecule type" value="Genomic_DNA"/>
</dbReference>
<evidence type="ECO:0000313" key="2">
    <source>
        <dbReference type="EMBL" id="GAA3166520.1"/>
    </source>
</evidence>
<reference evidence="3" key="1">
    <citation type="journal article" date="2019" name="Int. J. Syst. Evol. Microbiol.">
        <title>The Global Catalogue of Microorganisms (GCM) 10K type strain sequencing project: providing services to taxonomists for standard genome sequencing and annotation.</title>
        <authorList>
            <consortium name="The Broad Institute Genomics Platform"/>
            <consortium name="The Broad Institute Genome Sequencing Center for Infectious Disease"/>
            <person name="Wu L."/>
            <person name="Ma J."/>
        </authorList>
    </citation>
    <scope>NUCLEOTIDE SEQUENCE [LARGE SCALE GENOMIC DNA]</scope>
    <source>
        <strain evidence="3">JCM 9373</strain>
    </source>
</reference>
<keyword evidence="3" id="KW-1185">Reference proteome</keyword>
<name>A0ABP6P3S0_9ACTN</name>
<comment type="caution">
    <text evidence="2">The sequence shown here is derived from an EMBL/GenBank/DDBJ whole genome shotgun (WGS) entry which is preliminary data.</text>
</comment>
<gene>
    <name evidence="2" type="ORF">GCM10010466_66630</name>
</gene>